<evidence type="ECO:0000313" key="1">
    <source>
        <dbReference type="EMBL" id="KAK7055213.1"/>
    </source>
</evidence>
<organism evidence="1 2">
    <name type="scientific">Favolaschia claudopus</name>
    <dbReference type="NCBI Taxonomy" id="2862362"/>
    <lineage>
        <taxon>Eukaryota</taxon>
        <taxon>Fungi</taxon>
        <taxon>Dikarya</taxon>
        <taxon>Basidiomycota</taxon>
        <taxon>Agaricomycotina</taxon>
        <taxon>Agaricomycetes</taxon>
        <taxon>Agaricomycetidae</taxon>
        <taxon>Agaricales</taxon>
        <taxon>Marasmiineae</taxon>
        <taxon>Mycenaceae</taxon>
        <taxon>Favolaschia</taxon>
    </lineage>
</organism>
<sequence length="74" mass="8253">MRFRPSGFSTVLRLFQFYRACCSFLEPRSGRGESAPGPGTQRWADDLGISCPQLHALSSGLLAWCQRKSCRTSL</sequence>
<gene>
    <name evidence="1" type="ORF">R3P38DRAFT_2845891</name>
</gene>
<accession>A0AAW0DTH9</accession>
<protein>
    <submittedName>
        <fullName evidence="1">Uncharacterized protein</fullName>
    </submittedName>
</protein>
<feature type="non-terminal residue" evidence="1">
    <location>
        <position position="74"/>
    </location>
</feature>
<evidence type="ECO:0000313" key="2">
    <source>
        <dbReference type="Proteomes" id="UP001362999"/>
    </source>
</evidence>
<reference evidence="1 2" key="1">
    <citation type="journal article" date="2024" name="J Genomics">
        <title>Draft genome sequencing and assembly of Favolaschia claudopus CIRM-BRFM 2984 isolated from oak limbs.</title>
        <authorList>
            <person name="Navarro D."/>
            <person name="Drula E."/>
            <person name="Chaduli D."/>
            <person name="Cazenave R."/>
            <person name="Ahrendt S."/>
            <person name="Wang J."/>
            <person name="Lipzen A."/>
            <person name="Daum C."/>
            <person name="Barry K."/>
            <person name="Grigoriev I.V."/>
            <person name="Favel A."/>
            <person name="Rosso M.N."/>
            <person name="Martin F."/>
        </authorList>
    </citation>
    <scope>NUCLEOTIDE SEQUENCE [LARGE SCALE GENOMIC DNA]</scope>
    <source>
        <strain evidence="1 2">CIRM-BRFM 2984</strain>
    </source>
</reference>
<name>A0AAW0DTH9_9AGAR</name>
<dbReference type="AlphaFoldDB" id="A0AAW0DTH9"/>
<comment type="caution">
    <text evidence="1">The sequence shown here is derived from an EMBL/GenBank/DDBJ whole genome shotgun (WGS) entry which is preliminary data.</text>
</comment>
<dbReference type="EMBL" id="JAWWNJ010000005">
    <property type="protein sequence ID" value="KAK7055213.1"/>
    <property type="molecule type" value="Genomic_DNA"/>
</dbReference>
<dbReference type="Proteomes" id="UP001362999">
    <property type="component" value="Unassembled WGS sequence"/>
</dbReference>
<proteinExistence type="predicted"/>
<keyword evidence="2" id="KW-1185">Reference proteome</keyword>